<feature type="domain" description="AB hydrolase-1" evidence="2">
    <location>
        <begin position="44"/>
        <end position="286"/>
    </location>
</feature>
<dbReference type="Pfam" id="PF00561">
    <property type="entry name" value="Abhydrolase_1"/>
    <property type="match status" value="1"/>
</dbReference>
<feature type="region of interest" description="Disordered" evidence="1">
    <location>
        <begin position="1"/>
        <end position="23"/>
    </location>
</feature>
<dbReference type="InterPro" id="IPR000073">
    <property type="entry name" value="AB_hydrolase_1"/>
</dbReference>
<accession>A0A7K3LJW1</accession>
<dbReference type="InterPro" id="IPR000639">
    <property type="entry name" value="Epox_hydrolase-like"/>
</dbReference>
<evidence type="ECO:0000259" key="2">
    <source>
        <dbReference type="Pfam" id="PF00561"/>
    </source>
</evidence>
<sequence length="303" mass="32815">MSTPESTSKAALTDSTSPTDGVSQIVTVNGQTDIFYTDVGSGTPVVLLHGGGPGASGLSNYVRNIDVLAQRFRVIVPDMPGYGRSSKNLDTTDPFGALADAVRALLDHLGVEKAHLVGNSYGGAAALRLALDTPHRVDRLVLMGPGGIGTTRAVPTKGLNALLGYYTGTGPSRDKLEAFIRNHLVYDAETVPAAVIDDRYRASIDPETIAHPPLRRPSGKTALKTLWRMDFTRDPRLSQLQTRTLVLWGRDDKVNRPAGGRLLVDRMPDADLFVVARTGHWVQWERAELFNRVVGDFLDGTYV</sequence>
<dbReference type="SUPFAM" id="SSF53474">
    <property type="entry name" value="alpha/beta-Hydrolases"/>
    <property type="match status" value="1"/>
</dbReference>
<organism evidence="3 4">
    <name type="scientific">Gordonia desulfuricans</name>
    <dbReference type="NCBI Taxonomy" id="89051"/>
    <lineage>
        <taxon>Bacteria</taxon>
        <taxon>Bacillati</taxon>
        <taxon>Actinomycetota</taxon>
        <taxon>Actinomycetes</taxon>
        <taxon>Mycobacteriales</taxon>
        <taxon>Gordoniaceae</taxon>
        <taxon>Gordonia</taxon>
    </lineage>
</organism>
<keyword evidence="4" id="KW-1185">Reference proteome</keyword>
<keyword evidence="3" id="KW-0378">Hydrolase</keyword>
<name>A0A7K3LJW1_9ACTN</name>
<dbReference type="PANTHER" id="PTHR46438:SF11">
    <property type="entry name" value="LIPASE-RELATED"/>
    <property type="match status" value="1"/>
</dbReference>
<dbReference type="RefSeq" id="WP_083533843.1">
    <property type="nucleotide sequence ID" value="NZ_JAADZU010000006.1"/>
</dbReference>
<dbReference type="EMBL" id="JAADZU010000006">
    <property type="protein sequence ID" value="NDK88545.1"/>
    <property type="molecule type" value="Genomic_DNA"/>
</dbReference>
<dbReference type="InterPro" id="IPR029058">
    <property type="entry name" value="AB_hydrolase_fold"/>
</dbReference>
<dbReference type="PRINTS" id="PR00412">
    <property type="entry name" value="EPOXHYDRLASE"/>
</dbReference>
<protein>
    <submittedName>
        <fullName evidence="3">Alpha/beta fold hydrolase</fullName>
    </submittedName>
</protein>
<evidence type="ECO:0000256" key="1">
    <source>
        <dbReference type="SAM" id="MobiDB-lite"/>
    </source>
</evidence>
<dbReference type="Proteomes" id="UP000466307">
    <property type="component" value="Unassembled WGS sequence"/>
</dbReference>
<dbReference type="AlphaFoldDB" id="A0A7K3LJW1"/>
<evidence type="ECO:0000313" key="3">
    <source>
        <dbReference type="EMBL" id="NDK88545.1"/>
    </source>
</evidence>
<dbReference type="GO" id="GO:0016787">
    <property type="term" value="F:hydrolase activity"/>
    <property type="evidence" value="ECO:0007669"/>
    <property type="project" value="UniProtKB-KW"/>
</dbReference>
<reference evidence="3 4" key="1">
    <citation type="submission" date="2020-01" db="EMBL/GenBank/DDBJ databases">
        <title>Investigation of new actinobacteria for the biodesulphurisation of diesel fuel.</title>
        <authorList>
            <person name="Athi Narayanan S.M."/>
        </authorList>
    </citation>
    <scope>NUCLEOTIDE SEQUENCE [LARGE SCALE GENOMIC DNA]</scope>
    <source>
        <strain evidence="3 4">213E</strain>
    </source>
</reference>
<dbReference type="PRINTS" id="PR00111">
    <property type="entry name" value="ABHYDROLASE"/>
</dbReference>
<comment type="caution">
    <text evidence="3">The sequence shown here is derived from an EMBL/GenBank/DDBJ whole genome shotgun (WGS) entry which is preliminary data.</text>
</comment>
<dbReference type="PANTHER" id="PTHR46438">
    <property type="entry name" value="ALPHA/BETA-HYDROLASES SUPERFAMILY PROTEIN"/>
    <property type="match status" value="1"/>
</dbReference>
<proteinExistence type="predicted"/>
<dbReference type="Gene3D" id="3.40.50.1820">
    <property type="entry name" value="alpha/beta hydrolase"/>
    <property type="match status" value="1"/>
</dbReference>
<gene>
    <name evidence="3" type="ORF">GYA93_02955</name>
</gene>
<evidence type="ECO:0000313" key="4">
    <source>
        <dbReference type="Proteomes" id="UP000466307"/>
    </source>
</evidence>